<organism evidence="13 14">
    <name type="scientific">Phyllosticta citribraziliensis</name>
    <dbReference type="NCBI Taxonomy" id="989973"/>
    <lineage>
        <taxon>Eukaryota</taxon>
        <taxon>Fungi</taxon>
        <taxon>Dikarya</taxon>
        <taxon>Ascomycota</taxon>
        <taxon>Pezizomycotina</taxon>
        <taxon>Dothideomycetes</taxon>
        <taxon>Dothideomycetes incertae sedis</taxon>
        <taxon>Botryosphaeriales</taxon>
        <taxon>Phyllostictaceae</taxon>
        <taxon>Phyllosticta</taxon>
    </lineage>
</organism>
<comment type="pathway">
    <text evidence="2">Lipid metabolism; sphingolipid metabolism.</text>
</comment>
<evidence type="ECO:0000256" key="3">
    <source>
        <dbReference type="ARBA" id="ARBA00004991"/>
    </source>
</evidence>
<evidence type="ECO:0000256" key="12">
    <source>
        <dbReference type="SAM" id="SignalP"/>
    </source>
</evidence>
<keyword evidence="12" id="KW-0732">Signal</keyword>
<reference evidence="13 14" key="1">
    <citation type="submission" date="2024-04" db="EMBL/GenBank/DDBJ databases">
        <title>Phyllosticta paracitricarpa is synonymous to the EU quarantine fungus P. citricarpa based on phylogenomic analyses.</title>
        <authorList>
            <consortium name="Lawrence Berkeley National Laboratory"/>
            <person name="Van ingen-buijs V.A."/>
            <person name="Van westerhoven A.C."/>
            <person name="Haridas S."/>
            <person name="Skiadas P."/>
            <person name="Martin F."/>
            <person name="Groenewald J.Z."/>
            <person name="Crous P.W."/>
            <person name="Seidl M.F."/>
        </authorList>
    </citation>
    <scope>NUCLEOTIDE SEQUENCE [LARGE SCALE GENOMIC DNA]</scope>
    <source>
        <strain evidence="13 14">CPC 17464</strain>
    </source>
</reference>
<proteinExistence type="predicted"/>
<sequence length="363" mass="39437">MAVGFFWASVLLSVFFVVLALDIMGLFNRKNYFQVDGKTVVITGGSQGMGRGLGKLLAQKGANVVIVARNKAKLESALEYISGAAVKSTQRFHFISADVTKAEENDRIICEVTEWNHGQAPDIVWANAGMATPSFLIDTSVDVLRQQMDINYFAAAFLAQSTLKAWINSPALKDVDKKSLSSVPARHFIMTSSSAGLVGVAGYSPYSPAKAALRNLSDALHEEVQFYNGARYHVSGAAAPEIKIHLVCPGTISTPGHVEENKTKHPVTVVLEEGDPVQTEDEVAAVAVKELERGYYFIATNFLGKAMRASALSGSPRNNWFIDTVFSWVTSLVWLFVQPDMDGKAWKYGKTHGLGNTKSQAAQ</sequence>
<evidence type="ECO:0000256" key="1">
    <source>
        <dbReference type="ARBA" id="ARBA00004240"/>
    </source>
</evidence>
<evidence type="ECO:0000256" key="6">
    <source>
        <dbReference type="ARBA" id="ARBA00022919"/>
    </source>
</evidence>
<feature type="chain" id="PRO_5046301833" description="3-dehydrosphinganine reductase" evidence="12">
    <location>
        <begin position="21"/>
        <end position="363"/>
    </location>
</feature>
<dbReference type="Pfam" id="PF00106">
    <property type="entry name" value="adh_short"/>
    <property type="match status" value="1"/>
</dbReference>
<dbReference type="SUPFAM" id="SSF51735">
    <property type="entry name" value="NAD(P)-binding Rossmann-fold domains"/>
    <property type="match status" value="1"/>
</dbReference>
<comment type="subcellular location">
    <subcellularLocation>
        <location evidence="1">Endoplasmic reticulum</location>
    </subcellularLocation>
</comment>
<dbReference type="EC" id="1.1.1.102" evidence="9"/>
<evidence type="ECO:0000313" key="14">
    <source>
        <dbReference type="Proteomes" id="UP001360953"/>
    </source>
</evidence>
<comment type="function">
    <text evidence="10">Catalyzes the reduction of 3'-oxosphinganine (3-ketodihydrosphingosine/KDS) to sphinganine (dihydrosphingosine/DHS), the second step of de novo sphingolipid biosynthesis.</text>
</comment>
<accession>A0ABR1LKU3</accession>
<dbReference type="Proteomes" id="UP001360953">
    <property type="component" value="Unassembled WGS sequence"/>
</dbReference>
<keyword evidence="4" id="KW-0256">Endoplasmic reticulum</keyword>
<comment type="catalytic activity">
    <reaction evidence="11">
        <text>sphinganine + NADP(+) = 3-oxosphinganine + NADPH + H(+)</text>
        <dbReference type="Rhea" id="RHEA:22640"/>
        <dbReference type="ChEBI" id="CHEBI:15378"/>
        <dbReference type="ChEBI" id="CHEBI:57783"/>
        <dbReference type="ChEBI" id="CHEBI:57817"/>
        <dbReference type="ChEBI" id="CHEBI:58299"/>
        <dbReference type="ChEBI" id="CHEBI:58349"/>
        <dbReference type="EC" id="1.1.1.102"/>
    </reaction>
    <physiologicalReaction direction="right-to-left" evidence="11">
        <dbReference type="Rhea" id="RHEA:22642"/>
    </physiologicalReaction>
</comment>
<evidence type="ECO:0000256" key="8">
    <source>
        <dbReference type="ARBA" id="ARBA00023098"/>
    </source>
</evidence>
<keyword evidence="7" id="KW-0560">Oxidoreductase</keyword>
<name>A0ABR1LKU3_9PEZI</name>
<dbReference type="RefSeq" id="XP_066654244.1">
    <property type="nucleotide sequence ID" value="XM_066800432.1"/>
</dbReference>
<keyword evidence="14" id="KW-1185">Reference proteome</keyword>
<dbReference type="InterPro" id="IPR036291">
    <property type="entry name" value="NAD(P)-bd_dom_sf"/>
</dbReference>
<dbReference type="Gene3D" id="3.40.50.720">
    <property type="entry name" value="NAD(P)-binding Rossmann-like Domain"/>
    <property type="match status" value="1"/>
</dbReference>
<protein>
    <recommendedName>
        <fullName evidence="9">3-dehydrosphinganine reductase</fullName>
        <ecNumber evidence="9">1.1.1.102</ecNumber>
    </recommendedName>
</protein>
<evidence type="ECO:0000256" key="2">
    <source>
        <dbReference type="ARBA" id="ARBA00004760"/>
    </source>
</evidence>
<comment type="pathway">
    <text evidence="3">Sphingolipid metabolism.</text>
</comment>
<evidence type="ECO:0000256" key="11">
    <source>
        <dbReference type="ARBA" id="ARBA00048930"/>
    </source>
</evidence>
<evidence type="ECO:0000256" key="7">
    <source>
        <dbReference type="ARBA" id="ARBA00023002"/>
    </source>
</evidence>
<keyword evidence="8" id="KW-0443">Lipid metabolism</keyword>
<evidence type="ECO:0000256" key="9">
    <source>
        <dbReference type="ARBA" id="ARBA00026112"/>
    </source>
</evidence>
<dbReference type="PRINTS" id="PR00081">
    <property type="entry name" value="GDHRDH"/>
</dbReference>
<evidence type="ECO:0000256" key="5">
    <source>
        <dbReference type="ARBA" id="ARBA00022857"/>
    </source>
</evidence>
<gene>
    <name evidence="13" type="ORF">J3D65DRAFT_626397</name>
</gene>
<dbReference type="InterPro" id="IPR045022">
    <property type="entry name" value="KDSR-like"/>
</dbReference>
<evidence type="ECO:0000256" key="4">
    <source>
        <dbReference type="ARBA" id="ARBA00022824"/>
    </source>
</evidence>
<dbReference type="EMBL" id="JBBPEH010000007">
    <property type="protein sequence ID" value="KAK7535828.1"/>
    <property type="molecule type" value="Genomic_DNA"/>
</dbReference>
<feature type="signal peptide" evidence="12">
    <location>
        <begin position="1"/>
        <end position="20"/>
    </location>
</feature>
<dbReference type="InterPro" id="IPR002347">
    <property type="entry name" value="SDR_fam"/>
</dbReference>
<dbReference type="CDD" id="cd08939">
    <property type="entry name" value="KDSR-like_SDR_c"/>
    <property type="match status" value="1"/>
</dbReference>
<evidence type="ECO:0000256" key="10">
    <source>
        <dbReference type="ARBA" id="ARBA00044737"/>
    </source>
</evidence>
<evidence type="ECO:0000313" key="13">
    <source>
        <dbReference type="EMBL" id="KAK7535828.1"/>
    </source>
</evidence>
<dbReference type="PANTHER" id="PTHR43550:SF3">
    <property type="entry name" value="3-KETODIHYDROSPHINGOSINE REDUCTASE"/>
    <property type="match status" value="1"/>
</dbReference>
<comment type="caution">
    <text evidence="13">The sequence shown here is derived from an EMBL/GenBank/DDBJ whole genome shotgun (WGS) entry which is preliminary data.</text>
</comment>
<keyword evidence="6" id="KW-0746">Sphingolipid metabolism</keyword>
<dbReference type="PANTHER" id="PTHR43550">
    <property type="entry name" value="3-KETODIHYDROSPHINGOSINE REDUCTASE"/>
    <property type="match status" value="1"/>
</dbReference>
<keyword evidence="5" id="KW-0521">NADP</keyword>
<dbReference type="GeneID" id="92033338"/>